<dbReference type="Gene3D" id="1.20.120.450">
    <property type="entry name" value="dinb family like domain"/>
    <property type="match status" value="1"/>
</dbReference>
<keyword evidence="3" id="KW-1185">Reference proteome</keyword>
<proteinExistence type="predicted"/>
<dbReference type="Pfam" id="PF11716">
    <property type="entry name" value="MDMPI_N"/>
    <property type="match status" value="1"/>
</dbReference>
<comment type="caution">
    <text evidence="2">The sequence shown here is derived from an EMBL/GenBank/DDBJ whole genome shotgun (WGS) entry which is preliminary data.</text>
</comment>
<dbReference type="AlphaFoldDB" id="A0A1E5P948"/>
<dbReference type="OrthoDB" id="3677409at2"/>
<organism evidence="2 3">
    <name type="scientific">Streptomyces agglomeratus</name>
    <dbReference type="NCBI Taxonomy" id="285458"/>
    <lineage>
        <taxon>Bacteria</taxon>
        <taxon>Bacillati</taxon>
        <taxon>Actinomycetota</taxon>
        <taxon>Actinomycetes</taxon>
        <taxon>Kitasatosporales</taxon>
        <taxon>Streptomycetaceae</taxon>
        <taxon>Streptomyces</taxon>
    </lineage>
</organism>
<dbReference type="EMBL" id="MEHJ01000001">
    <property type="protein sequence ID" value="OEJ26083.1"/>
    <property type="molecule type" value="Genomic_DNA"/>
</dbReference>
<evidence type="ECO:0000259" key="1">
    <source>
        <dbReference type="Pfam" id="PF11716"/>
    </source>
</evidence>
<dbReference type="SUPFAM" id="SSF109854">
    <property type="entry name" value="DinB/YfiT-like putative metalloenzymes"/>
    <property type="match status" value="1"/>
</dbReference>
<name>A0A1E5P948_9ACTN</name>
<dbReference type="RefSeq" id="WP_069932638.1">
    <property type="nucleotide sequence ID" value="NZ_MEHJ01000001.1"/>
</dbReference>
<accession>A0A1E5P948</accession>
<dbReference type="InterPro" id="IPR034660">
    <property type="entry name" value="DinB/YfiT-like"/>
</dbReference>
<feature type="domain" description="Mycothiol-dependent maleylpyruvate isomerase metal-binding" evidence="1">
    <location>
        <begin position="10"/>
        <end position="160"/>
    </location>
</feature>
<dbReference type="InterPro" id="IPR024344">
    <property type="entry name" value="MDMPI_metal-binding"/>
</dbReference>
<dbReference type="Proteomes" id="UP000095759">
    <property type="component" value="Unassembled WGS sequence"/>
</dbReference>
<evidence type="ECO:0000313" key="2">
    <source>
        <dbReference type="EMBL" id="OEJ26083.1"/>
    </source>
</evidence>
<dbReference type="GO" id="GO:0046872">
    <property type="term" value="F:metal ion binding"/>
    <property type="evidence" value="ECO:0007669"/>
    <property type="project" value="InterPro"/>
</dbReference>
<dbReference type="STRING" id="285458.BGM19_19165"/>
<sequence length="232" mass="25352">MDGETVLAAFRAESQRLYEKVCGLPEAEWDRPSPCDPWTVREVFVHLTTAVGRIITMLAEPEPQPSGVLVTAAGYYAPDERFSPGANDMRVTTAQESVGAYADGRALAEHFDALWRAVAEACAEEPPERQVRTRHGDPMLLSDFLVTRVVEVCVHGFDVAAGLGHRPWPTGAAADVVARLLLDGRPYDKPVVVAGAGWDRTTFLLKATGRLPMSESERTAAERHGMRRLTLG</sequence>
<dbReference type="NCBIfam" id="TIGR03083">
    <property type="entry name" value="maleylpyruvate isomerase family mycothiol-dependent enzyme"/>
    <property type="match status" value="1"/>
</dbReference>
<gene>
    <name evidence="2" type="ORF">AS594_17790</name>
</gene>
<reference evidence="2 3" key="1">
    <citation type="submission" date="2016-08" db="EMBL/GenBank/DDBJ databases">
        <title>Complete genome sequence of Streptomyces agglomeratus strain 6-3-2, a novel anti-MRSA actinomycete isolated from Wuli of Tebit, China.</title>
        <authorList>
            <person name="Chen X."/>
        </authorList>
    </citation>
    <scope>NUCLEOTIDE SEQUENCE [LARGE SCALE GENOMIC DNA]</scope>
    <source>
        <strain evidence="2 3">6-3-2</strain>
    </source>
</reference>
<protein>
    <recommendedName>
        <fullName evidence="1">Mycothiol-dependent maleylpyruvate isomerase metal-binding domain-containing protein</fullName>
    </recommendedName>
</protein>
<dbReference type="InterPro" id="IPR017517">
    <property type="entry name" value="Maleyloyr_isom"/>
</dbReference>
<evidence type="ECO:0000313" key="3">
    <source>
        <dbReference type="Proteomes" id="UP000095759"/>
    </source>
</evidence>